<proteinExistence type="predicted"/>
<evidence type="ECO:0000259" key="3">
    <source>
        <dbReference type="Pfam" id="PF10342"/>
    </source>
</evidence>
<sequence length="141" mass="15174">MQFKACAILSAIAATISSVTASPLQARKALDVWAPTIISPDASTVWVVGTTVNVTWDPSNAPVNISNGAAVLLNKGDPPRQVQYLKDFRSFDLRTGWVEVTVPDVEPDTDYFITLFGDSGNWSDKFEIVDSGEVPPTGPGY</sequence>
<organism evidence="4 5">
    <name type="scientific">Moniliophthora roreri</name>
    <name type="common">Frosty pod rot fungus</name>
    <name type="synonym">Monilia roreri</name>
    <dbReference type="NCBI Taxonomy" id="221103"/>
    <lineage>
        <taxon>Eukaryota</taxon>
        <taxon>Fungi</taxon>
        <taxon>Dikarya</taxon>
        <taxon>Basidiomycota</taxon>
        <taxon>Agaricomycotina</taxon>
        <taxon>Agaricomycetes</taxon>
        <taxon>Agaricomycetidae</taxon>
        <taxon>Agaricales</taxon>
        <taxon>Marasmiineae</taxon>
        <taxon>Marasmiaceae</taxon>
        <taxon>Moniliophthora</taxon>
    </lineage>
</organism>
<dbReference type="eggNOG" id="ENOG502RBKR">
    <property type="taxonomic scope" value="Eukaryota"/>
</dbReference>
<evidence type="ECO:0000256" key="2">
    <source>
        <dbReference type="SAM" id="SignalP"/>
    </source>
</evidence>
<accession>A0A0W0FF73</accession>
<comment type="caution">
    <text evidence="4">The sequence shown here is derived from an EMBL/GenBank/DDBJ whole genome shotgun (WGS) entry which is preliminary data.</text>
</comment>
<dbReference type="EMBL" id="LATX01002020">
    <property type="protein sequence ID" value="KTB35001.1"/>
    <property type="molecule type" value="Genomic_DNA"/>
</dbReference>
<feature type="domain" description="Yeast cell wall synthesis Kre9/Knh1-like N-terminal" evidence="3">
    <location>
        <begin position="39"/>
        <end position="128"/>
    </location>
</feature>
<evidence type="ECO:0000313" key="5">
    <source>
        <dbReference type="Proteomes" id="UP000054988"/>
    </source>
</evidence>
<gene>
    <name evidence="4" type="ORF">WG66_12441</name>
</gene>
<dbReference type="Pfam" id="PF10342">
    <property type="entry name" value="Kre9_KNH"/>
    <property type="match status" value="1"/>
</dbReference>
<feature type="signal peptide" evidence="2">
    <location>
        <begin position="1"/>
        <end position="21"/>
    </location>
</feature>
<dbReference type="Proteomes" id="UP000054988">
    <property type="component" value="Unassembled WGS sequence"/>
</dbReference>
<keyword evidence="1 2" id="KW-0732">Signal</keyword>
<reference evidence="4 5" key="1">
    <citation type="submission" date="2015-12" db="EMBL/GenBank/DDBJ databases">
        <title>Draft genome sequence of Moniliophthora roreri, the causal agent of frosty pod rot of cacao.</title>
        <authorList>
            <person name="Aime M.C."/>
            <person name="Diaz-Valderrama J.R."/>
            <person name="Kijpornyongpan T."/>
            <person name="Phillips-Mora W."/>
        </authorList>
    </citation>
    <scope>NUCLEOTIDE SEQUENCE [LARGE SCALE GENOMIC DNA]</scope>
    <source>
        <strain evidence="4 5">MCA 2952</strain>
    </source>
</reference>
<evidence type="ECO:0000256" key="1">
    <source>
        <dbReference type="ARBA" id="ARBA00022729"/>
    </source>
</evidence>
<dbReference type="AlphaFoldDB" id="A0A0W0FF73"/>
<protein>
    <recommendedName>
        <fullName evidence="3">Yeast cell wall synthesis Kre9/Knh1-like N-terminal domain-containing protein</fullName>
    </recommendedName>
</protein>
<dbReference type="InterPro" id="IPR018466">
    <property type="entry name" value="Kre9/Knh1-like_N"/>
</dbReference>
<evidence type="ECO:0000313" key="4">
    <source>
        <dbReference type="EMBL" id="KTB35001.1"/>
    </source>
</evidence>
<feature type="chain" id="PRO_5006901725" description="Yeast cell wall synthesis Kre9/Knh1-like N-terminal domain-containing protein" evidence="2">
    <location>
        <begin position="22"/>
        <end position="141"/>
    </location>
</feature>
<name>A0A0W0FF73_MONRR</name>